<evidence type="ECO:0000313" key="2">
    <source>
        <dbReference type="EMBL" id="NDJ98119.1"/>
    </source>
</evidence>
<dbReference type="EMBL" id="GHBR01004454">
    <property type="protein sequence ID" value="NDJ98119.1"/>
    <property type="molecule type" value="Transcribed_RNA"/>
</dbReference>
<name>A0A6B2G953_MYXSQ</name>
<dbReference type="InterPro" id="IPR050230">
    <property type="entry name" value="CALM/Myosin/TropC-like"/>
</dbReference>
<accession>A0A6B2G953</accession>
<dbReference type="FunFam" id="1.10.238.10:FF:000178">
    <property type="entry name" value="Calmodulin-2 A"/>
    <property type="match status" value="1"/>
</dbReference>
<proteinExistence type="predicted"/>
<dbReference type="GO" id="GO:0016460">
    <property type="term" value="C:myosin II complex"/>
    <property type="evidence" value="ECO:0007669"/>
    <property type="project" value="TreeGrafter"/>
</dbReference>
<dbReference type="AlphaFoldDB" id="A0A6B2G953"/>
<protein>
    <submittedName>
        <fullName evidence="2">Calmodulin (Trinotate prediction)</fullName>
    </submittedName>
</protein>
<dbReference type="Gene3D" id="1.10.238.10">
    <property type="entry name" value="EF-hand"/>
    <property type="match status" value="1"/>
</dbReference>
<dbReference type="PANTHER" id="PTHR23048">
    <property type="entry name" value="MYOSIN LIGHT CHAIN 1, 3"/>
    <property type="match status" value="1"/>
</dbReference>
<sequence>MVLDRKNTKEKDIEHVFDLFASSQDRTIFSHELGNVLRILGRIPSEKELQEQCELHPNSENKISLDSVKEMLKTTFRAEKVKDLKKWTDFLAHNDKISLSELRFVLTNLNEKVDSADIQSLFKTFFMDDPSGIVDQNTLVKCFQDSD</sequence>
<dbReference type="SUPFAM" id="SSF47473">
    <property type="entry name" value="EF-hand"/>
    <property type="match status" value="1"/>
</dbReference>
<evidence type="ECO:0000256" key="1">
    <source>
        <dbReference type="ARBA" id="ARBA00022737"/>
    </source>
</evidence>
<reference evidence="2" key="1">
    <citation type="submission" date="2018-11" db="EMBL/GenBank/DDBJ databases">
        <title>Myxobolus squamalis genome and transcriptome.</title>
        <authorList>
            <person name="Yahalomi D."/>
            <person name="Atkinson S.D."/>
            <person name="Neuhof M."/>
            <person name="Chang E.S."/>
            <person name="Philippe H."/>
            <person name="Cartwright P."/>
            <person name="Bartholomew J.L."/>
            <person name="Huchon D."/>
        </authorList>
    </citation>
    <scope>NUCLEOTIDE SEQUENCE</scope>
    <source>
        <strain evidence="2">71B08</strain>
        <tissue evidence="2">Whole</tissue>
    </source>
</reference>
<dbReference type="PANTHER" id="PTHR23048:SF49">
    <property type="entry name" value="FI08416P-RELATED"/>
    <property type="match status" value="1"/>
</dbReference>
<organism evidence="2">
    <name type="scientific">Myxobolus squamalis</name>
    <name type="common">Myxosporean</name>
    <dbReference type="NCBI Taxonomy" id="59785"/>
    <lineage>
        <taxon>Eukaryota</taxon>
        <taxon>Metazoa</taxon>
        <taxon>Cnidaria</taxon>
        <taxon>Myxozoa</taxon>
        <taxon>Myxosporea</taxon>
        <taxon>Bivalvulida</taxon>
        <taxon>Platysporina</taxon>
        <taxon>Myxobolidae</taxon>
        <taxon>Myxobolus</taxon>
    </lineage>
</organism>
<dbReference type="InterPro" id="IPR011992">
    <property type="entry name" value="EF-hand-dom_pair"/>
</dbReference>
<keyword evidence="1" id="KW-0677">Repeat</keyword>